<accession>A0A4R2G344</accession>
<sequence>MQPSARILFNLTGNKSYYLWNGTEIYFSKLRSAYTDILNDKESDYLFFAFTILCASTLEYSLNYTLADYCIAKFGNQGYKAYFESYKGLGFKNKLLMSPFIISNGKYRMNENHSSFKKLEELIVLRNKILHNKELLKEFDCPINGECDNENIYIPIEKTTIEFELPYHDNYIELLTKDSCLSFGNAMGDFKNFIMTPSLCENITDNEMIIRLK</sequence>
<dbReference type="AlphaFoldDB" id="A0A4R2G344"/>
<dbReference type="EMBL" id="SLWK01000029">
    <property type="protein sequence ID" value="TCO01940.1"/>
    <property type="molecule type" value="Genomic_DNA"/>
</dbReference>
<organism evidence="1 2">
    <name type="scientific">Natronoflexus pectinivorans</name>
    <dbReference type="NCBI Taxonomy" id="682526"/>
    <lineage>
        <taxon>Bacteria</taxon>
        <taxon>Pseudomonadati</taxon>
        <taxon>Bacteroidota</taxon>
        <taxon>Bacteroidia</taxon>
        <taxon>Marinilabiliales</taxon>
        <taxon>Marinilabiliaceae</taxon>
        <taxon>Natronoflexus</taxon>
    </lineage>
</organism>
<evidence type="ECO:0000313" key="1">
    <source>
        <dbReference type="EMBL" id="TCO01940.1"/>
    </source>
</evidence>
<keyword evidence="2" id="KW-1185">Reference proteome</keyword>
<proteinExistence type="predicted"/>
<dbReference type="OrthoDB" id="9966573at2"/>
<dbReference type="Proteomes" id="UP000295221">
    <property type="component" value="Unassembled WGS sequence"/>
</dbReference>
<reference evidence="1 2" key="1">
    <citation type="submission" date="2019-03" db="EMBL/GenBank/DDBJ databases">
        <title>Genomic Encyclopedia of Type Strains, Phase IV (KMG-IV): sequencing the most valuable type-strain genomes for metagenomic binning, comparative biology and taxonomic classification.</title>
        <authorList>
            <person name="Goeker M."/>
        </authorList>
    </citation>
    <scope>NUCLEOTIDE SEQUENCE [LARGE SCALE GENOMIC DNA]</scope>
    <source>
        <strain evidence="1 2">DSM 24179</strain>
    </source>
</reference>
<gene>
    <name evidence="1" type="ORF">EV194_1293</name>
</gene>
<dbReference type="RefSeq" id="WP_132435659.1">
    <property type="nucleotide sequence ID" value="NZ_SLWK01000029.1"/>
</dbReference>
<protein>
    <submittedName>
        <fullName evidence="1">Uncharacterized protein</fullName>
    </submittedName>
</protein>
<evidence type="ECO:0000313" key="2">
    <source>
        <dbReference type="Proteomes" id="UP000295221"/>
    </source>
</evidence>
<comment type="caution">
    <text evidence="1">The sequence shown here is derived from an EMBL/GenBank/DDBJ whole genome shotgun (WGS) entry which is preliminary data.</text>
</comment>
<name>A0A4R2G344_9BACT</name>